<sequence>MILKKLDADYKSFFSLWKKGDNKAKLPRFKGSKYFTNLCYNQFGVKIKKGENKVFSQSSRQDRTIF</sequence>
<accession>A0A1Q6DUG9</accession>
<evidence type="ECO:0000313" key="2">
    <source>
        <dbReference type="Proteomes" id="UP000185744"/>
    </source>
</evidence>
<name>A0A1Q6DUG9_METT1</name>
<keyword evidence="2" id="KW-1185">Reference proteome</keyword>
<reference evidence="1" key="1">
    <citation type="submission" date="2016-12" db="EMBL/GenBank/DDBJ databases">
        <title>Discovery of methanogenic haloarchaea.</title>
        <authorList>
            <person name="Sorokin D.Y."/>
            <person name="Makarova K.S."/>
            <person name="Abbas B."/>
            <person name="Ferrer M."/>
            <person name="Golyshin P.N."/>
        </authorList>
    </citation>
    <scope>NUCLEOTIDE SEQUENCE [LARGE SCALE GENOMIC DNA]</scope>
    <source>
        <strain evidence="1">HMET1</strain>
    </source>
</reference>
<gene>
    <name evidence="1" type="ORF">BTN85_0498</name>
</gene>
<comment type="caution">
    <text evidence="1">The sequence shown here is derived from an EMBL/GenBank/DDBJ whole genome shotgun (WGS) entry which is preliminary data.</text>
</comment>
<protein>
    <submittedName>
        <fullName evidence="1">IS605 OrfB-like transposable element containing RNAse H-like and Zn finger domain</fullName>
    </submittedName>
</protein>
<evidence type="ECO:0000313" key="1">
    <source>
        <dbReference type="EMBL" id="OKY78020.1"/>
    </source>
</evidence>
<organism evidence="1 2">
    <name type="scientific">Methanohalarchaeum thermophilum</name>
    <dbReference type="NCBI Taxonomy" id="1903181"/>
    <lineage>
        <taxon>Archaea</taxon>
        <taxon>Methanobacteriati</taxon>
        <taxon>Methanobacteriota</taxon>
        <taxon>Methanonatronarchaeia</taxon>
        <taxon>Methanonatronarchaeales</taxon>
        <taxon>Methanonatronarchaeaceae</taxon>
        <taxon>Candidatus Methanohalarchaeum</taxon>
    </lineage>
</organism>
<dbReference type="EMBL" id="MSDW01000001">
    <property type="protein sequence ID" value="OKY78020.1"/>
    <property type="molecule type" value="Genomic_DNA"/>
</dbReference>
<dbReference type="InParanoid" id="A0A1Q6DUG9"/>
<proteinExistence type="predicted"/>
<dbReference type="AlphaFoldDB" id="A0A1Q6DUG9"/>
<dbReference type="Proteomes" id="UP000185744">
    <property type="component" value="Unassembled WGS sequence"/>
</dbReference>
<dbReference type="STRING" id="1903181.BTN85_0498"/>